<dbReference type="InterPro" id="IPR023591">
    <property type="entry name" value="Ribosomal_uS2_flav_dom_sf"/>
</dbReference>
<dbReference type="Pfam" id="PF00318">
    <property type="entry name" value="Ribosomal_S2"/>
    <property type="match status" value="1"/>
</dbReference>
<reference evidence="4" key="1">
    <citation type="submission" date="2016-11" db="UniProtKB">
        <authorList>
            <consortium name="WormBaseParasite"/>
        </authorList>
    </citation>
    <scope>IDENTIFICATION</scope>
</reference>
<comment type="similarity">
    <text evidence="1">Belongs to the universal ribosomal protein uS2 family.</text>
</comment>
<evidence type="ECO:0000256" key="2">
    <source>
        <dbReference type="SAM" id="MobiDB-lite"/>
    </source>
</evidence>
<name>A0A1I8FGK8_9PLAT</name>
<dbReference type="SUPFAM" id="SSF52313">
    <property type="entry name" value="Ribosomal protein S2"/>
    <property type="match status" value="1"/>
</dbReference>
<dbReference type="GO" id="GO:0005763">
    <property type="term" value="C:mitochondrial small ribosomal subunit"/>
    <property type="evidence" value="ECO:0007669"/>
    <property type="project" value="TreeGrafter"/>
</dbReference>
<dbReference type="Gene3D" id="3.40.50.10490">
    <property type="entry name" value="Glucose-6-phosphate isomerase like protein, domain 1"/>
    <property type="match status" value="1"/>
</dbReference>
<dbReference type="AlphaFoldDB" id="A0A1I8FGK8"/>
<dbReference type="PANTHER" id="PTHR12534">
    <property type="entry name" value="30S RIBOSOMAL PROTEIN S2 PROKARYOTIC AND ORGANELLAR"/>
    <property type="match status" value="1"/>
</dbReference>
<feature type="region of interest" description="Disordered" evidence="2">
    <location>
        <begin position="161"/>
        <end position="185"/>
    </location>
</feature>
<sequence>NLFQRSPMALVGRCLRRCLLLRPGPKTAGFSAAAAPAAAPAAPGPPASARGFSHLTGSQPRMSPMEQSLRIDDYFQVNRLVSKRQLMEHDESTLATRPRMDDAQASLAAGAARRHHRLGADGAFVAPAALNFTAHVAARGASFLFLWQGWPALSPLWNDAPPGEWANSPTPGPGGPGGSRDAPLISIRPPGLPDLAVFLSCMSPVMLPHPAIAAPCMIPTVGICDSNSDPRLVTYPVPGNDDSPQRYSCTWRSSLRPSGAQAGRLRSVFGRGSAGQFGAETRRPGAQTARTAVDSAGADAAGSASQQRQSRQRSEPRAAALAALLPGVRSHRTATGSRGRRRHRPETNSTDERPLRNHCFLCSSFF</sequence>
<organism evidence="3 4">
    <name type="scientific">Macrostomum lignano</name>
    <dbReference type="NCBI Taxonomy" id="282301"/>
    <lineage>
        <taxon>Eukaryota</taxon>
        <taxon>Metazoa</taxon>
        <taxon>Spiralia</taxon>
        <taxon>Lophotrochozoa</taxon>
        <taxon>Platyhelminthes</taxon>
        <taxon>Rhabditophora</taxon>
        <taxon>Macrostomorpha</taxon>
        <taxon>Macrostomida</taxon>
        <taxon>Macrostomidae</taxon>
        <taxon>Macrostomum</taxon>
    </lineage>
</organism>
<keyword evidence="3" id="KW-1185">Reference proteome</keyword>
<feature type="region of interest" description="Disordered" evidence="2">
    <location>
        <begin position="37"/>
        <end position="62"/>
    </location>
</feature>
<evidence type="ECO:0000313" key="4">
    <source>
        <dbReference type="WBParaSite" id="maker-unitig_33158-snap-gene-0.1-mRNA-1"/>
    </source>
</evidence>
<dbReference type="PANTHER" id="PTHR12534:SF0">
    <property type="entry name" value="SMALL RIBOSOMAL SUBUNIT PROTEIN US2M"/>
    <property type="match status" value="1"/>
</dbReference>
<dbReference type="InterPro" id="IPR005706">
    <property type="entry name" value="Ribosomal_uS2_bac/mit/plastid"/>
</dbReference>
<dbReference type="WBParaSite" id="maker-unitig_33158-snap-gene-0.1-mRNA-1">
    <property type="protein sequence ID" value="maker-unitig_33158-snap-gene-0.1-mRNA-1"/>
    <property type="gene ID" value="maker-unitig_33158-snap-gene-0.1"/>
</dbReference>
<evidence type="ECO:0000256" key="1">
    <source>
        <dbReference type="ARBA" id="ARBA00006242"/>
    </source>
</evidence>
<feature type="compositionally biased region" description="Low complexity" evidence="2">
    <location>
        <begin position="289"/>
        <end position="309"/>
    </location>
</feature>
<protein>
    <submittedName>
        <fullName evidence="4">Ig-like domain-containing protein</fullName>
    </submittedName>
</protein>
<dbReference type="GO" id="GO:0003735">
    <property type="term" value="F:structural constituent of ribosome"/>
    <property type="evidence" value="ECO:0007669"/>
    <property type="project" value="InterPro"/>
</dbReference>
<accession>A0A1I8FGK8</accession>
<dbReference type="Proteomes" id="UP000095280">
    <property type="component" value="Unplaced"/>
</dbReference>
<feature type="region of interest" description="Disordered" evidence="2">
    <location>
        <begin position="271"/>
        <end position="354"/>
    </location>
</feature>
<evidence type="ECO:0000313" key="3">
    <source>
        <dbReference type="Proteomes" id="UP000095280"/>
    </source>
</evidence>
<proteinExistence type="inferred from homology"/>
<dbReference type="GO" id="GO:0006412">
    <property type="term" value="P:translation"/>
    <property type="evidence" value="ECO:0007669"/>
    <property type="project" value="InterPro"/>
</dbReference>
<dbReference type="InterPro" id="IPR001865">
    <property type="entry name" value="Ribosomal_uS2"/>
</dbReference>